<name>A0ACC5ZRE9_9RHOB</name>
<keyword evidence="2" id="KW-1185">Reference proteome</keyword>
<reference evidence="1" key="1">
    <citation type="submission" date="2022-06" db="EMBL/GenBank/DDBJ databases">
        <title>Lutimaribacter sp. EGI FJ00013, a novel bacterium isolated from a salt lake sediment enrichment.</title>
        <authorList>
            <person name="Gao L."/>
            <person name="Fang B.-Z."/>
            <person name="Li W.-J."/>
        </authorList>
    </citation>
    <scope>NUCLEOTIDE SEQUENCE</scope>
    <source>
        <strain evidence="1">EGI FJ00013</strain>
    </source>
</reference>
<keyword evidence="1" id="KW-0436">Ligase</keyword>
<accession>A0ACC5ZRE9</accession>
<organism evidence="1 2">
    <name type="scientific">Lutimaribacter degradans</name>
    <dbReference type="NCBI Taxonomy" id="2945989"/>
    <lineage>
        <taxon>Bacteria</taxon>
        <taxon>Pseudomonadati</taxon>
        <taxon>Pseudomonadota</taxon>
        <taxon>Alphaproteobacteria</taxon>
        <taxon>Rhodobacterales</taxon>
        <taxon>Roseobacteraceae</taxon>
        <taxon>Lutimaribacter</taxon>
    </lineage>
</organism>
<dbReference type="Proteomes" id="UP001203036">
    <property type="component" value="Unassembled WGS sequence"/>
</dbReference>
<gene>
    <name evidence="1" type="primary">tilS</name>
    <name evidence="1" type="ORF">M8744_00415</name>
</gene>
<dbReference type="EC" id="6.3.4.19" evidence="1"/>
<comment type="caution">
    <text evidence="1">The sequence shown here is derived from an EMBL/GenBank/DDBJ whole genome shotgun (WGS) entry which is preliminary data.</text>
</comment>
<evidence type="ECO:0000313" key="1">
    <source>
        <dbReference type="EMBL" id="MCM2560596.1"/>
    </source>
</evidence>
<protein>
    <submittedName>
        <fullName evidence="1">tRNA lysidine(34) synthetase TilS</fullName>
        <ecNumber evidence="1">6.3.4.19</ecNumber>
    </submittedName>
</protein>
<evidence type="ECO:0000313" key="2">
    <source>
        <dbReference type="Proteomes" id="UP001203036"/>
    </source>
</evidence>
<dbReference type="EMBL" id="JAMQGO010000001">
    <property type="protein sequence ID" value="MCM2560596.1"/>
    <property type="molecule type" value="Genomic_DNA"/>
</dbReference>
<sequence length="420" mass="45900">MNDAAKRVGARLGELIGQDSISGLGVAVSGGGDSLALMLCAAAWARARGTPFRAVTVDHRLRPEAAQEAATVARVAADHGIAHDTVEWHGWDGSGNVQDNARRARFALISVWAHRNEISHVCLGHTADDQAETVLMRLARGAGVDGLSAIPPRRVVEGVAFLRPMLDIARDDLRAWLTAQGQAWIDDPSNENTRFDRIKARRALDHLAPLGLDRDSLITVSRNMAEARKALKWQTYLAARELAQMQAGDVLIARPGFRTLPQDIQRRLIAQALCWISGAAYPPRRRPLLEMVQAALQGRGMTLHGCQMLPDGPDQPIRLTREYNAVARLRCAVTQTWDGRWRFVGQATQAPLQIAALGEAGLAQCPDWRESGLPHASMLGCPALWDGDTVVAAPLACRPECWRQVLARNEEDFFAALMKG</sequence>
<proteinExistence type="predicted"/>